<protein>
    <recommendedName>
        <fullName evidence="8">Rhodopsin domain-containing protein</fullName>
    </recommendedName>
</protein>
<sequence length="365" mass="40748">MLTNELSISFIPASQVLAAAIVLPCVGIASVFARIYLRLRHEISVKTDDWLIVAALVFVIGMGTVQIYGCAKKALGYPTPTYSSDSVMTELTELSEPQRTVELVDWITWVLMTPANGLIKLSSIFLYRRIFATGQERMFNILSWALIGICALWTVAFFFATIFGCGRHFDYPWGPLVEISSCNTNVRLEGLMISDLITDLLVWILPVPMIWRTQMKFGRKVAATGVLLLATISLAAAVVRLIVQEQITNGGYAAHTDVDQTLTILLYWSMLESGLALIASCLPTMRLHTTLTTMVSLISLRSWYPSSKKTASSLPYWHGLSPDESNQRKQWQSNSLGSSLYQKKSRSSQSLPLIQLDLVRRSQER</sequence>
<dbReference type="InParanoid" id="B8M5U0"/>
<dbReference type="EMBL" id="EQ962654">
    <property type="protein sequence ID" value="EED20067.1"/>
    <property type="molecule type" value="Genomic_DNA"/>
</dbReference>
<evidence type="ECO:0000256" key="6">
    <source>
        <dbReference type="SAM" id="MobiDB-lite"/>
    </source>
</evidence>
<dbReference type="Pfam" id="PF20684">
    <property type="entry name" value="Fung_rhodopsin"/>
    <property type="match status" value="1"/>
</dbReference>
<dbReference type="OMA" id="GWIMETT"/>
<dbReference type="STRING" id="441959.B8M5U0"/>
<dbReference type="Proteomes" id="UP000001745">
    <property type="component" value="Unassembled WGS sequence"/>
</dbReference>
<evidence type="ECO:0000256" key="2">
    <source>
        <dbReference type="ARBA" id="ARBA00022692"/>
    </source>
</evidence>
<keyword evidence="2 7" id="KW-0812">Transmembrane</keyword>
<feature type="region of interest" description="Disordered" evidence="6">
    <location>
        <begin position="322"/>
        <end position="349"/>
    </location>
</feature>
<feature type="transmembrane region" description="Helical" evidence="7">
    <location>
        <begin position="139"/>
        <end position="163"/>
    </location>
</feature>
<dbReference type="GO" id="GO:0016020">
    <property type="term" value="C:membrane"/>
    <property type="evidence" value="ECO:0007669"/>
    <property type="project" value="UniProtKB-SubCell"/>
</dbReference>
<keyword evidence="3 7" id="KW-1133">Transmembrane helix</keyword>
<feature type="domain" description="Rhodopsin" evidence="8">
    <location>
        <begin position="33"/>
        <end position="286"/>
    </location>
</feature>
<evidence type="ECO:0000256" key="4">
    <source>
        <dbReference type="ARBA" id="ARBA00023136"/>
    </source>
</evidence>
<dbReference type="VEuPathDB" id="FungiDB:TSTA_033140"/>
<feature type="transmembrane region" description="Helical" evidence="7">
    <location>
        <begin position="106"/>
        <end position="127"/>
    </location>
</feature>
<comment type="similarity">
    <text evidence="5">Belongs to the SAT4 family.</text>
</comment>
<dbReference type="eggNOG" id="ENOG502SR1P">
    <property type="taxonomic scope" value="Eukaryota"/>
</dbReference>
<organism evidence="9 10">
    <name type="scientific">Talaromyces stipitatus (strain ATCC 10500 / CBS 375.48 / QM 6759 / NRRL 1006)</name>
    <name type="common">Penicillium stipitatum</name>
    <dbReference type="NCBI Taxonomy" id="441959"/>
    <lineage>
        <taxon>Eukaryota</taxon>
        <taxon>Fungi</taxon>
        <taxon>Dikarya</taxon>
        <taxon>Ascomycota</taxon>
        <taxon>Pezizomycotina</taxon>
        <taxon>Eurotiomycetes</taxon>
        <taxon>Eurotiomycetidae</taxon>
        <taxon>Eurotiales</taxon>
        <taxon>Trichocomaceae</taxon>
        <taxon>Talaromyces</taxon>
        <taxon>Talaromyces sect. Talaromyces</taxon>
    </lineage>
</organism>
<comment type="subcellular location">
    <subcellularLocation>
        <location evidence="1">Membrane</location>
        <topology evidence="1">Multi-pass membrane protein</topology>
    </subcellularLocation>
</comment>
<evidence type="ECO:0000256" key="1">
    <source>
        <dbReference type="ARBA" id="ARBA00004141"/>
    </source>
</evidence>
<feature type="transmembrane region" description="Helical" evidence="7">
    <location>
        <begin position="16"/>
        <end position="37"/>
    </location>
</feature>
<evidence type="ECO:0000259" key="8">
    <source>
        <dbReference type="Pfam" id="PF20684"/>
    </source>
</evidence>
<accession>B8M5U0</accession>
<dbReference type="PANTHER" id="PTHR33048:SF157">
    <property type="entry name" value="INTEGRAL MEMBRANE PROTEIN"/>
    <property type="match status" value="1"/>
</dbReference>
<evidence type="ECO:0000313" key="10">
    <source>
        <dbReference type="Proteomes" id="UP000001745"/>
    </source>
</evidence>
<feature type="transmembrane region" description="Helical" evidence="7">
    <location>
        <begin position="49"/>
        <end position="69"/>
    </location>
</feature>
<evidence type="ECO:0000256" key="7">
    <source>
        <dbReference type="SAM" id="Phobius"/>
    </source>
</evidence>
<dbReference type="AlphaFoldDB" id="B8M5U0"/>
<evidence type="ECO:0000256" key="3">
    <source>
        <dbReference type="ARBA" id="ARBA00022989"/>
    </source>
</evidence>
<dbReference type="PANTHER" id="PTHR33048">
    <property type="entry name" value="PTH11-LIKE INTEGRAL MEMBRANE PROTEIN (AFU_ORTHOLOGUE AFUA_5G11245)"/>
    <property type="match status" value="1"/>
</dbReference>
<keyword evidence="10" id="KW-1185">Reference proteome</keyword>
<gene>
    <name evidence="9" type="ORF">TSTA_033140</name>
</gene>
<dbReference type="PhylomeDB" id="B8M5U0"/>
<dbReference type="OrthoDB" id="4227399at2759"/>
<feature type="transmembrane region" description="Helical" evidence="7">
    <location>
        <begin position="263"/>
        <end position="282"/>
    </location>
</feature>
<feature type="transmembrane region" description="Helical" evidence="7">
    <location>
        <begin position="223"/>
        <end position="243"/>
    </location>
</feature>
<dbReference type="HOGENOM" id="CLU_028200_14_2_1"/>
<evidence type="ECO:0000256" key="5">
    <source>
        <dbReference type="ARBA" id="ARBA00038359"/>
    </source>
</evidence>
<dbReference type="InterPro" id="IPR049326">
    <property type="entry name" value="Rhodopsin_dom_fungi"/>
</dbReference>
<keyword evidence="4 7" id="KW-0472">Membrane</keyword>
<name>B8M5U0_TALSN</name>
<dbReference type="RefSeq" id="XP_002480501.1">
    <property type="nucleotide sequence ID" value="XM_002480456.1"/>
</dbReference>
<evidence type="ECO:0000313" key="9">
    <source>
        <dbReference type="EMBL" id="EED20067.1"/>
    </source>
</evidence>
<proteinExistence type="inferred from homology"/>
<dbReference type="GeneID" id="8105052"/>
<reference evidence="10" key="1">
    <citation type="journal article" date="2015" name="Genome Announc.">
        <title>Genome sequence of the AIDS-associated pathogen Penicillium marneffei (ATCC18224) and its near taxonomic relative Talaromyces stipitatus (ATCC10500).</title>
        <authorList>
            <person name="Nierman W.C."/>
            <person name="Fedorova-Abrams N.D."/>
            <person name="Andrianopoulos A."/>
        </authorList>
    </citation>
    <scope>NUCLEOTIDE SEQUENCE [LARGE SCALE GENOMIC DNA]</scope>
    <source>
        <strain evidence="10">ATCC 10500 / CBS 375.48 / QM 6759 / NRRL 1006</strain>
    </source>
</reference>
<dbReference type="InterPro" id="IPR052337">
    <property type="entry name" value="SAT4-like"/>
</dbReference>
<feature type="compositionally biased region" description="Polar residues" evidence="6">
    <location>
        <begin position="328"/>
        <end position="349"/>
    </location>
</feature>